<comment type="caution">
    <text evidence="8">The sequence shown here is derived from an EMBL/GenBank/DDBJ whole genome shotgun (WGS) entry which is preliminary data.</text>
</comment>
<evidence type="ECO:0000256" key="1">
    <source>
        <dbReference type="ARBA" id="ARBA00007769"/>
    </source>
</evidence>
<keyword evidence="3" id="KW-0863">Zinc-finger</keyword>
<feature type="compositionally biased region" description="Polar residues" evidence="5">
    <location>
        <begin position="459"/>
        <end position="470"/>
    </location>
</feature>
<accession>A0A8H5S3T5</accession>
<gene>
    <name evidence="8" type="ORF">FTJAE_2706</name>
</gene>
<feature type="compositionally biased region" description="Basic and acidic residues" evidence="5">
    <location>
        <begin position="545"/>
        <end position="554"/>
    </location>
</feature>
<evidence type="ECO:0000313" key="9">
    <source>
        <dbReference type="Proteomes" id="UP000530670"/>
    </source>
</evidence>
<dbReference type="InterPro" id="IPR011011">
    <property type="entry name" value="Znf_FYVE_PHD"/>
</dbReference>
<evidence type="ECO:0000256" key="2">
    <source>
        <dbReference type="ARBA" id="ARBA00022723"/>
    </source>
</evidence>
<keyword evidence="2" id="KW-0479">Metal-binding</keyword>
<dbReference type="InterPro" id="IPR024084">
    <property type="entry name" value="IsoPropMal-DH-like_dom"/>
</dbReference>
<feature type="region of interest" description="Disordered" evidence="5">
    <location>
        <begin position="384"/>
        <end position="492"/>
    </location>
</feature>
<feature type="compositionally biased region" description="Acidic residues" evidence="5">
    <location>
        <begin position="558"/>
        <end position="570"/>
    </location>
</feature>
<feature type="region of interest" description="Disordered" evidence="5">
    <location>
        <begin position="113"/>
        <end position="188"/>
    </location>
</feature>
<evidence type="ECO:0000259" key="7">
    <source>
        <dbReference type="Pfam" id="PF00628"/>
    </source>
</evidence>
<keyword evidence="4" id="KW-0862">Zinc</keyword>
<dbReference type="SUPFAM" id="SSF57903">
    <property type="entry name" value="FYVE/PHD zinc finger"/>
    <property type="match status" value="1"/>
</dbReference>
<feature type="compositionally biased region" description="Polar residues" evidence="5">
    <location>
        <begin position="1"/>
        <end position="35"/>
    </location>
</feature>
<name>A0A8H5S3T5_9HYPO</name>
<evidence type="ECO:0008006" key="10">
    <source>
        <dbReference type="Google" id="ProtNLM"/>
    </source>
</evidence>
<protein>
    <recommendedName>
        <fullName evidence="10">Zinc finger PHD-type domain-containing protein</fullName>
    </recommendedName>
</protein>
<feature type="compositionally biased region" description="Polar residues" evidence="5">
    <location>
        <begin position="129"/>
        <end position="148"/>
    </location>
</feature>
<dbReference type="InterPro" id="IPR019787">
    <property type="entry name" value="Znf_PHD-finger"/>
</dbReference>
<reference evidence="8 9" key="1">
    <citation type="submission" date="2020-05" db="EMBL/GenBank/DDBJ databases">
        <title>Identification and distribution of gene clusters putatively required for synthesis of sphingolipid metabolism inhibitors in phylogenetically diverse species of the filamentous fungus Fusarium.</title>
        <authorList>
            <person name="Kim H.-S."/>
            <person name="Busman M."/>
            <person name="Brown D.W."/>
            <person name="Divon H."/>
            <person name="Uhlig S."/>
            <person name="Proctor R.H."/>
        </authorList>
    </citation>
    <scope>NUCLEOTIDE SEQUENCE [LARGE SCALE GENOMIC DNA]</scope>
    <source>
        <strain evidence="8 9">NRRL 66243</strain>
    </source>
</reference>
<feature type="region of interest" description="Disordered" evidence="5">
    <location>
        <begin position="1"/>
        <end position="57"/>
    </location>
</feature>
<feature type="region of interest" description="Disordered" evidence="5">
    <location>
        <begin position="529"/>
        <end position="576"/>
    </location>
</feature>
<evidence type="ECO:0000256" key="3">
    <source>
        <dbReference type="ARBA" id="ARBA00022771"/>
    </source>
</evidence>
<feature type="domain" description="PHD-type" evidence="7">
    <location>
        <begin position="699"/>
        <end position="735"/>
    </location>
</feature>
<dbReference type="OrthoDB" id="419183at2759"/>
<comment type="similarity">
    <text evidence="1">Belongs to the isocitrate and isopropylmalate dehydrogenases family.</text>
</comment>
<feature type="region of interest" description="Disordered" evidence="5">
    <location>
        <begin position="600"/>
        <end position="629"/>
    </location>
</feature>
<dbReference type="Pfam" id="PF00628">
    <property type="entry name" value="PHD"/>
    <property type="match status" value="1"/>
</dbReference>
<sequence length="837" mass="90504">MASVSNSLTNPGLYSFANSNYRPPTSAETPVSDSFPSPVFETPKPGQGSVTDSGGWTPHFAEEYSVFNSTPGNLRGSQNSFVDFRAATPSSKHKRLLSNDTFATEIATHVNHFSDQNLPLPPVEPSRRLASSPNSVTVPQEYITDTTPLPSPDPAKHPQTSKKARKAGVQGVEPSQTATPPPTGRRGARKLADKLNMQNDQYFGQPDFTGNSQQQQQHDIAALMASSGDMFAYPMTAPAATPNTFWDPSMGMDFDFSASPSNVFQTTPVQHGGHHRHTGSFDWNSEVPLFQDPNAPFASAGSDPMQTMQRDRPLAPKPMGSAGVTTASAAMSAALSAPLDDPFGLGQSMNGVNPGLLFEPPHHSVLDNPALIPVTQAGSAEATIFQSRSRTPLGENIRQSTSMKDLRATKAPDRALAPSPVKANPRPGMGRSFSENRGKRAQPQNRPVLPKLAPARPVSQASNGSNSDSAPPNRPIAKPTGRLSPMKSQHRLSGLASIPEGPALQHQSTRTAVKFTIDSRGRARAETTIVPNEWDWEPSANHPGLIRDRSRTPRDLGPSEDDESSSDDEPIIIPSRNNSFNASFALPDPLRPVGSIFHSSRRSISDRSTGSIHDTIGGSQHDADSENETMVYERKDKIGDAASELRKVMEDRRKRSNPMGQGGQHRSFQGGHFGPFRGDSNSPSTLTESSLITDRHVRCLCNRKGADEGDGSMIQCESCEMWLHGKCINLDLRTQPRVIYSINVDGTLLTDETLAAANNADAVLLGGPGWGTGAVRPEQGLLKLRRGMDTYGNLQLCFFVSDSLVGASPCHDGDLKKEFLISRVITSWWSARHRLGW</sequence>
<dbReference type="EMBL" id="JAAQRI010000056">
    <property type="protein sequence ID" value="KAF5644743.1"/>
    <property type="molecule type" value="Genomic_DNA"/>
</dbReference>
<dbReference type="InterPro" id="IPR013083">
    <property type="entry name" value="Znf_RING/FYVE/PHD"/>
</dbReference>
<proteinExistence type="inferred from homology"/>
<dbReference type="AlphaFoldDB" id="A0A8H5S3T5"/>
<keyword evidence="9" id="KW-1185">Reference proteome</keyword>
<evidence type="ECO:0000313" key="8">
    <source>
        <dbReference type="EMBL" id="KAF5644743.1"/>
    </source>
</evidence>
<dbReference type="GO" id="GO:0008270">
    <property type="term" value="F:zinc ion binding"/>
    <property type="evidence" value="ECO:0007669"/>
    <property type="project" value="UniProtKB-KW"/>
</dbReference>
<feature type="region of interest" description="Disordered" evidence="5">
    <location>
        <begin position="651"/>
        <end position="687"/>
    </location>
</feature>
<dbReference type="Pfam" id="PF00180">
    <property type="entry name" value="Iso_dh"/>
    <property type="match status" value="1"/>
</dbReference>
<feature type="domain" description="Isopropylmalate dehydrogenase-like" evidence="6">
    <location>
        <begin position="741"/>
        <end position="823"/>
    </location>
</feature>
<dbReference type="GeneID" id="59301197"/>
<dbReference type="RefSeq" id="XP_037210191.1">
    <property type="nucleotide sequence ID" value="XM_037348927.1"/>
</dbReference>
<dbReference type="Proteomes" id="UP000530670">
    <property type="component" value="Unassembled WGS sequence"/>
</dbReference>
<dbReference type="SUPFAM" id="SSF53659">
    <property type="entry name" value="Isocitrate/Isopropylmalate dehydrogenase-like"/>
    <property type="match status" value="1"/>
</dbReference>
<evidence type="ECO:0000256" key="5">
    <source>
        <dbReference type="SAM" id="MobiDB-lite"/>
    </source>
</evidence>
<organism evidence="8 9">
    <name type="scientific">Fusarium tjaetaba</name>
    <dbReference type="NCBI Taxonomy" id="1567544"/>
    <lineage>
        <taxon>Eukaryota</taxon>
        <taxon>Fungi</taxon>
        <taxon>Dikarya</taxon>
        <taxon>Ascomycota</taxon>
        <taxon>Pezizomycotina</taxon>
        <taxon>Sordariomycetes</taxon>
        <taxon>Hypocreomycetidae</taxon>
        <taxon>Hypocreales</taxon>
        <taxon>Nectriaceae</taxon>
        <taxon>Fusarium</taxon>
        <taxon>Fusarium fujikuroi species complex</taxon>
    </lineage>
</organism>
<dbReference type="Gene3D" id="3.30.40.10">
    <property type="entry name" value="Zinc/RING finger domain, C3HC4 (zinc finger)"/>
    <property type="match status" value="1"/>
</dbReference>
<evidence type="ECO:0000259" key="6">
    <source>
        <dbReference type="Pfam" id="PF00180"/>
    </source>
</evidence>
<feature type="compositionally biased region" description="Basic and acidic residues" evidence="5">
    <location>
        <begin position="404"/>
        <end position="413"/>
    </location>
</feature>
<evidence type="ECO:0000256" key="4">
    <source>
        <dbReference type="ARBA" id="ARBA00022833"/>
    </source>
</evidence>